<dbReference type="Gene3D" id="2.40.70.10">
    <property type="entry name" value="Acid Proteases"/>
    <property type="match status" value="1"/>
</dbReference>
<evidence type="ECO:0008006" key="3">
    <source>
        <dbReference type="Google" id="ProtNLM"/>
    </source>
</evidence>
<evidence type="ECO:0000313" key="1">
    <source>
        <dbReference type="EMBL" id="WMV50863.1"/>
    </source>
</evidence>
<dbReference type="Pfam" id="PF08284">
    <property type="entry name" value="RVP_2"/>
    <property type="match status" value="1"/>
</dbReference>
<dbReference type="EMBL" id="CP133621">
    <property type="protein sequence ID" value="WMV50863.1"/>
    <property type="molecule type" value="Genomic_DNA"/>
</dbReference>
<evidence type="ECO:0000313" key="2">
    <source>
        <dbReference type="Proteomes" id="UP001234989"/>
    </source>
</evidence>
<keyword evidence="2" id="KW-1185">Reference proteome</keyword>
<gene>
    <name evidence="1" type="ORF">MTR67_044248</name>
</gene>
<sequence length="246" mass="27649">MISFLIHRYALKIMPPRRANARNANTIPLVPDHEVKNEEFQNAIQLLAQSMTNKNNHQSQVGGDPQNFIDDVKKIFGVMQVTVQFSVSPETLSEPFSVSTPVGDPVIARRVYKNCPVTVSQKVTSVDLVGLEMVDSGIILGMDWLHSCYASVDYRTRIVHFQFPDESILEWKGSSLAPMGRFISYLKARKMISNGYLYHLVRVKDSSSETPTLKLVPVVNEFSEVFPEDLPGVPPKREITLELISS</sequence>
<organism evidence="1 2">
    <name type="scientific">Solanum verrucosum</name>
    <dbReference type="NCBI Taxonomy" id="315347"/>
    <lineage>
        <taxon>Eukaryota</taxon>
        <taxon>Viridiplantae</taxon>
        <taxon>Streptophyta</taxon>
        <taxon>Embryophyta</taxon>
        <taxon>Tracheophyta</taxon>
        <taxon>Spermatophyta</taxon>
        <taxon>Magnoliopsida</taxon>
        <taxon>eudicotyledons</taxon>
        <taxon>Gunneridae</taxon>
        <taxon>Pentapetalae</taxon>
        <taxon>asterids</taxon>
        <taxon>lamiids</taxon>
        <taxon>Solanales</taxon>
        <taxon>Solanaceae</taxon>
        <taxon>Solanoideae</taxon>
        <taxon>Solaneae</taxon>
        <taxon>Solanum</taxon>
    </lineage>
</organism>
<dbReference type="InterPro" id="IPR021109">
    <property type="entry name" value="Peptidase_aspartic_dom_sf"/>
</dbReference>
<protein>
    <recommendedName>
        <fullName evidence="3">Gag-pol polyprotein</fullName>
    </recommendedName>
</protein>
<name>A0AAF0UT22_SOLVR</name>
<proteinExistence type="predicted"/>
<dbReference type="AlphaFoldDB" id="A0AAF0UT22"/>
<reference evidence="1" key="1">
    <citation type="submission" date="2023-08" db="EMBL/GenBank/DDBJ databases">
        <title>A de novo genome assembly of Solanum verrucosum Schlechtendal, a Mexican diploid species geographically isolated from the other diploid A-genome species in potato relatives.</title>
        <authorList>
            <person name="Hosaka K."/>
        </authorList>
    </citation>
    <scope>NUCLEOTIDE SEQUENCE</scope>
    <source>
        <tissue evidence="1">Young leaves</tissue>
    </source>
</reference>
<dbReference type="CDD" id="cd00303">
    <property type="entry name" value="retropepsin_like"/>
    <property type="match status" value="1"/>
</dbReference>
<accession>A0AAF0UT22</accession>
<dbReference type="Proteomes" id="UP001234989">
    <property type="component" value="Chromosome 10"/>
</dbReference>